<name>A0A654BYG9_BACMY</name>
<evidence type="ECO:0000313" key="1">
    <source>
        <dbReference type="EMBL" id="VXC85862.1"/>
    </source>
</evidence>
<evidence type="ECO:0000313" key="2">
    <source>
        <dbReference type="Proteomes" id="UP000437562"/>
    </source>
</evidence>
<accession>A0A654BYG9</accession>
<gene>
    <name evidence="1" type="ORF">BACI71_90027</name>
</gene>
<dbReference type="InterPro" id="IPR012334">
    <property type="entry name" value="Pectin_lyas_fold"/>
</dbReference>
<dbReference type="InterPro" id="IPR011050">
    <property type="entry name" value="Pectin_lyase_fold/virulence"/>
</dbReference>
<evidence type="ECO:0008006" key="3">
    <source>
        <dbReference type="Google" id="ProtNLM"/>
    </source>
</evidence>
<dbReference type="EMBL" id="CABWMC010000034">
    <property type="protein sequence ID" value="VXC85862.1"/>
    <property type="molecule type" value="Genomic_DNA"/>
</dbReference>
<protein>
    <recommendedName>
        <fullName evidence="3">Right handed beta helix domain-containing protein</fullName>
    </recommendedName>
</protein>
<dbReference type="Proteomes" id="UP000437562">
    <property type="component" value="Unassembled WGS sequence"/>
</dbReference>
<dbReference type="AlphaFoldDB" id="A0A654BYG9"/>
<proteinExistence type="predicted"/>
<reference evidence="1 2" key="1">
    <citation type="submission" date="2019-10" db="EMBL/GenBank/DDBJ databases">
        <authorList>
            <person name="Karimi E."/>
        </authorList>
    </citation>
    <scope>NUCLEOTIDE SEQUENCE [LARGE SCALE GENOMIC DNA]</scope>
    <source>
        <strain evidence="1">Bacillus sp. 71</strain>
    </source>
</reference>
<organism evidence="1 2">
    <name type="scientific">Bacillus mycoides</name>
    <dbReference type="NCBI Taxonomy" id="1405"/>
    <lineage>
        <taxon>Bacteria</taxon>
        <taxon>Bacillati</taxon>
        <taxon>Bacillota</taxon>
        <taxon>Bacilli</taxon>
        <taxon>Bacillales</taxon>
        <taxon>Bacillaceae</taxon>
        <taxon>Bacillus</taxon>
        <taxon>Bacillus cereus group</taxon>
    </lineage>
</organism>
<dbReference type="Gene3D" id="2.160.20.10">
    <property type="entry name" value="Single-stranded right-handed beta-helix, Pectin lyase-like"/>
    <property type="match status" value="1"/>
</dbReference>
<sequence length="152" mass="16840">MKVHFVSILKLMGMGSSSHAQNNLNHLVIDNNEVTNLKLGLSEAIAVNGNLDSFEVTNNKVHDNNIGIVLIGHESISPVAALEQARNGIIRNNIIHYNSSFNNTSYNEYSADGIYVDGGKEIIIEQNQNYDNDLGIEVAFVNVLWMNYSSFK</sequence>
<dbReference type="SUPFAM" id="SSF51126">
    <property type="entry name" value="Pectin lyase-like"/>
    <property type="match status" value="1"/>
</dbReference>